<keyword evidence="4" id="KW-1185">Reference proteome</keyword>
<feature type="compositionally biased region" description="Pro residues" evidence="1">
    <location>
        <begin position="246"/>
        <end position="258"/>
    </location>
</feature>
<sequence length="715" mass="75487">MSPTKAPEPVYKVYEPVYPAHRTIIVDEQAESPETLTLRLEEAARNGGEYNGECPPGLLPMAMSAYKPQPASLHDPAYPSYSSQPLSSQQTEHAGQLNQMAFAVNSAAMGAYLGGQAPRTINHSPRESLTGGSGVGAPDDGSPPGLGSPRARSPVRQRSPPHSASQQRVKPDSPVAQHGMSDGSSANAYDFSAGSAAASTATHLQQHQAAVHSDFASAAPAGGYGQGNGSTMLSPYRSASLADPYQRPPPTLRSPPGPGWFFDNSVDALRTSASALGSSLPTPPSRASQCSVDPMSPPALPLVRTSTLPQTMGGFPGYGGHHEKAKLTLVGNLDSMAEDWTAEEWGNKRRLVVFKKKQTGSMLTVSFYPVSPAERPPHSICISCIWWEEKRACYVTSVDTIHLLEQLLTGPGGRFQVDEKNRIRRNLEGYRPATIGKQRPESGEFYKVIMGFGNPKPRNIEKDVKVFKWTDLKNALNKIVSKYSASTTAVMSHSSSTQVPAPLSLSSYSPLPPTPVSAASTTANDAASVSSYGGHHHPVDSLASPRSLAGAPSWQTSTYSSAASRTMSPSLKTSLPALGSSLRTSSTFPVVYDHRGATHSLTSSYGLATSASSHAAQLSGAHHGHAQGPAVYGAHHHHQHQHHQHVQQQHHHGVPQSTSYSGQVRSWDGYPVATDGYASQSGANTHATAGQMYHPSGGSGGGGNGGGYGDPSSRA</sequence>
<organism evidence="3 4">
    <name type="scientific">Remersonia thermophila</name>
    <dbReference type="NCBI Taxonomy" id="72144"/>
    <lineage>
        <taxon>Eukaryota</taxon>
        <taxon>Fungi</taxon>
        <taxon>Dikarya</taxon>
        <taxon>Ascomycota</taxon>
        <taxon>Pezizomycotina</taxon>
        <taxon>Sordariomycetes</taxon>
        <taxon>Sordariomycetidae</taxon>
        <taxon>Sordariales</taxon>
        <taxon>Sordariales incertae sedis</taxon>
        <taxon>Remersonia</taxon>
    </lineage>
</organism>
<feature type="compositionally biased region" description="Polar residues" evidence="1">
    <location>
        <begin position="655"/>
        <end position="664"/>
    </location>
</feature>
<accession>A0ABR4DC73</accession>
<evidence type="ECO:0000313" key="3">
    <source>
        <dbReference type="EMBL" id="KAL2267941.1"/>
    </source>
</evidence>
<feature type="region of interest" description="Disordered" evidence="1">
    <location>
        <begin position="527"/>
        <end position="547"/>
    </location>
</feature>
<evidence type="ECO:0000313" key="4">
    <source>
        <dbReference type="Proteomes" id="UP001600064"/>
    </source>
</evidence>
<name>A0ABR4DC73_9PEZI</name>
<feature type="region of interest" description="Disordered" evidence="1">
    <location>
        <begin position="70"/>
        <end position="93"/>
    </location>
</feature>
<dbReference type="Pfam" id="PF23305">
    <property type="entry name" value="DUF7082"/>
    <property type="match status" value="1"/>
</dbReference>
<feature type="compositionally biased region" description="Polar residues" evidence="1">
    <location>
        <begin position="275"/>
        <end position="291"/>
    </location>
</feature>
<evidence type="ECO:0000256" key="1">
    <source>
        <dbReference type="SAM" id="MobiDB-lite"/>
    </source>
</evidence>
<protein>
    <recommendedName>
        <fullName evidence="2">DUF7082 domain-containing protein</fullName>
    </recommendedName>
</protein>
<gene>
    <name evidence="3" type="ORF">VTJ83DRAFT_5218</name>
</gene>
<reference evidence="3 4" key="1">
    <citation type="journal article" date="2024" name="Commun. Biol.">
        <title>Comparative genomic analysis of thermophilic fungi reveals convergent evolutionary adaptations and gene losses.</title>
        <authorList>
            <person name="Steindorff A.S."/>
            <person name="Aguilar-Pontes M.V."/>
            <person name="Robinson A.J."/>
            <person name="Andreopoulos B."/>
            <person name="LaButti K."/>
            <person name="Kuo A."/>
            <person name="Mondo S."/>
            <person name="Riley R."/>
            <person name="Otillar R."/>
            <person name="Haridas S."/>
            <person name="Lipzen A."/>
            <person name="Grimwood J."/>
            <person name="Schmutz J."/>
            <person name="Clum A."/>
            <person name="Reid I.D."/>
            <person name="Moisan M.C."/>
            <person name="Butler G."/>
            <person name="Nguyen T.T.M."/>
            <person name="Dewar K."/>
            <person name="Conant G."/>
            <person name="Drula E."/>
            <person name="Henrissat B."/>
            <person name="Hansel C."/>
            <person name="Singer S."/>
            <person name="Hutchinson M.I."/>
            <person name="de Vries R.P."/>
            <person name="Natvig D.O."/>
            <person name="Powell A.J."/>
            <person name="Tsang A."/>
            <person name="Grigoriev I.V."/>
        </authorList>
    </citation>
    <scope>NUCLEOTIDE SEQUENCE [LARGE SCALE GENOMIC DNA]</scope>
    <source>
        <strain evidence="3 4">ATCC 22073</strain>
    </source>
</reference>
<dbReference type="PANTHER" id="PTHR39463:SF1">
    <property type="entry name" value="MEDUSA"/>
    <property type="match status" value="1"/>
</dbReference>
<evidence type="ECO:0000259" key="2">
    <source>
        <dbReference type="Pfam" id="PF23305"/>
    </source>
</evidence>
<dbReference type="Proteomes" id="UP001600064">
    <property type="component" value="Unassembled WGS sequence"/>
</dbReference>
<feature type="region of interest" description="Disordered" evidence="1">
    <location>
        <begin position="117"/>
        <end position="187"/>
    </location>
</feature>
<feature type="domain" description="DUF7082" evidence="2">
    <location>
        <begin position="324"/>
        <end position="480"/>
    </location>
</feature>
<dbReference type="EMBL" id="JAZGUE010000004">
    <property type="protein sequence ID" value="KAL2267941.1"/>
    <property type="molecule type" value="Genomic_DNA"/>
</dbReference>
<feature type="compositionally biased region" description="Basic residues" evidence="1">
    <location>
        <begin position="634"/>
        <end position="653"/>
    </location>
</feature>
<feature type="compositionally biased region" description="Low complexity" evidence="1">
    <location>
        <begin position="78"/>
        <end position="90"/>
    </location>
</feature>
<comment type="caution">
    <text evidence="3">The sequence shown here is derived from an EMBL/GenBank/DDBJ whole genome shotgun (WGS) entry which is preliminary data.</text>
</comment>
<dbReference type="GeneID" id="98126438"/>
<feature type="region of interest" description="Disordered" evidence="1">
    <location>
        <begin position="681"/>
        <end position="715"/>
    </location>
</feature>
<dbReference type="RefSeq" id="XP_070866668.1">
    <property type="nucleotide sequence ID" value="XM_071011794.1"/>
</dbReference>
<feature type="compositionally biased region" description="Gly residues" evidence="1">
    <location>
        <begin position="697"/>
        <end position="709"/>
    </location>
</feature>
<feature type="compositionally biased region" description="Low complexity" evidence="1">
    <location>
        <begin position="136"/>
        <end position="149"/>
    </location>
</feature>
<feature type="region of interest" description="Disordered" evidence="1">
    <location>
        <begin position="615"/>
        <end position="666"/>
    </location>
</feature>
<dbReference type="PANTHER" id="PTHR39463">
    <property type="entry name" value="MEDUSA"/>
    <property type="match status" value="1"/>
</dbReference>
<proteinExistence type="predicted"/>
<feature type="region of interest" description="Disordered" evidence="1">
    <location>
        <begin position="275"/>
        <end position="294"/>
    </location>
</feature>
<feature type="region of interest" description="Disordered" evidence="1">
    <location>
        <begin position="240"/>
        <end position="259"/>
    </location>
</feature>
<dbReference type="InterPro" id="IPR055509">
    <property type="entry name" value="DUF7082"/>
</dbReference>